<comment type="caution">
    <text evidence="1">The sequence shown here is derived from an EMBL/GenBank/DDBJ whole genome shotgun (WGS) entry which is preliminary data.</text>
</comment>
<protein>
    <submittedName>
        <fullName evidence="1">Uncharacterized protein</fullName>
    </submittedName>
</protein>
<reference evidence="1 2" key="1">
    <citation type="submission" date="2021-06" db="EMBL/GenBank/DDBJ databases">
        <title>Caerostris darwini draft genome.</title>
        <authorList>
            <person name="Kono N."/>
            <person name="Arakawa K."/>
        </authorList>
    </citation>
    <scope>NUCLEOTIDE SEQUENCE [LARGE SCALE GENOMIC DNA]</scope>
</reference>
<accession>A0AAV4QDW5</accession>
<evidence type="ECO:0000313" key="2">
    <source>
        <dbReference type="Proteomes" id="UP001054837"/>
    </source>
</evidence>
<sequence length="289" mass="34092">MDREHIFHDLYFRQHFEKQIQGKLWKCSFPDSVLLDSLLQDSALYKEDSTFTKRRKNVIPWLENENQWEKIIFGACEESASHRIGPHSQVLKTLHIFDAFRDFTDHINCFYAVASTMSELGEVVRPVSQFSYDINGIESMDHMLLASTMSMDDKMDQHASEYSHIHDIDKLDPVMLVGYSERFEDNVVTSLWDLCVERHVRMNPHHQGHNLWHNLEEDELSRDIRADALREMVCDKVSRRVQKNLDGIMSKDMWDVEIIYYKGLPQDWMENADRIMTLMKQRGMCTVVT</sequence>
<organism evidence="1 2">
    <name type="scientific">Caerostris darwini</name>
    <dbReference type="NCBI Taxonomy" id="1538125"/>
    <lineage>
        <taxon>Eukaryota</taxon>
        <taxon>Metazoa</taxon>
        <taxon>Ecdysozoa</taxon>
        <taxon>Arthropoda</taxon>
        <taxon>Chelicerata</taxon>
        <taxon>Arachnida</taxon>
        <taxon>Araneae</taxon>
        <taxon>Araneomorphae</taxon>
        <taxon>Entelegynae</taxon>
        <taxon>Araneoidea</taxon>
        <taxon>Araneidae</taxon>
        <taxon>Caerostris</taxon>
    </lineage>
</organism>
<evidence type="ECO:0000313" key="1">
    <source>
        <dbReference type="EMBL" id="GIY06474.1"/>
    </source>
</evidence>
<dbReference type="EMBL" id="BPLQ01004220">
    <property type="protein sequence ID" value="GIY06474.1"/>
    <property type="molecule type" value="Genomic_DNA"/>
</dbReference>
<gene>
    <name evidence="1" type="primary">AVEN_197560_1</name>
    <name evidence="1" type="ORF">CDAR_514631</name>
</gene>
<dbReference type="AlphaFoldDB" id="A0AAV4QDW5"/>
<keyword evidence="2" id="KW-1185">Reference proteome</keyword>
<proteinExistence type="predicted"/>
<dbReference type="Proteomes" id="UP001054837">
    <property type="component" value="Unassembled WGS sequence"/>
</dbReference>
<name>A0AAV4QDW5_9ARAC</name>